<feature type="region of interest" description="Disordered" evidence="1">
    <location>
        <begin position="19"/>
        <end position="46"/>
    </location>
</feature>
<feature type="non-terminal residue" evidence="2">
    <location>
        <position position="46"/>
    </location>
</feature>
<dbReference type="AlphaFoldDB" id="A0A6J4VCL3"/>
<protein>
    <submittedName>
        <fullName evidence="2">Uncharacterized protein</fullName>
    </submittedName>
</protein>
<proteinExistence type="predicted"/>
<reference evidence="2" key="1">
    <citation type="submission" date="2020-02" db="EMBL/GenBank/DDBJ databases">
        <authorList>
            <person name="Meier V. D."/>
        </authorList>
    </citation>
    <scope>NUCLEOTIDE SEQUENCE</scope>
    <source>
        <strain evidence="2">AVDCRST_MAG59</strain>
    </source>
</reference>
<sequence length="46" mass="4804">GRLGGDVDRKRCPRYRLRQPGRFLGATDGGDRARHAADAAGGGPGL</sequence>
<dbReference type="EMBL" id="CADCWF010000296">
    <property type="protein sequence ID" value="CAA9575401.1"/>
    <property type="molecule type" value="Genomic_DNA"/>
</dbReference>
<evidence type="ECO:0000256" key="1">
    <source>
        <dbReference type="SAM" id="MobiDB-lite"/>
    </source>
</evidence>
<accession>A0A6J4VCL3</accession>
<name>A0A6J4VCL3_9BACT</name>
<organism evidence="2">
    <name type="scientific">uncultured Thermomicrobiales bacterium</name>
    <dbReference type="NCBI Taxonomy" id="1645740"/>
    <lineage>
        <taxon>Bacteria</taxon>
        <taxon>Pseudomonadati</taxon>
        <taxon>Thermomicrobiota</taxon>
        <taxon>Thermomicrobia</taxon>
        <taxon>Thermomicrobiales</taxon>
        <taxon>environmental samples</taxon>
    </lineage>
</organism>
<gene>
    <name evidence="2" type="ORF">AVDCRST_MAG59-4064</name>
</gene>
<evidence type="ECO:0000313" key="2">
    <source>
        <dbReference type="EMBL" id="CAA9575401.1"/>
    </source>
</evidence>
<feature type="non-terminal residue" evidence="2">
    <location>
        <position position="1"/>
    </location>
</feature>